<name>A0A1Y6BTE2_9BACT</name>
<dbReference type="EMBL" id="FWZT01000008">
    <property type="protein sequence ID" value="SMF24407.1"/>
    <property type="molecule type" value="Genomic_DNA"/>
</dbReference>
<keyword evidence="2" id="KW-1185">Reference proteome</keyword>
<accession>A0A1Y6BTE2</accession>
<gene>
    <name evidence="1" type="ORF">SAMN06296036_1081</name>
</gene>
<sequence length="41" mass="4694">PQVITGGYNDNVTETYLKFLFNVCRTSPDSTMSTFLILMYL</sequence>
<evidence type="ECO:0000313" key="1">
    <source>
        <dbReference type="EMBL" id="SMF24407.1"/>
    </source>
</evidence>
<dbReference type="Proteomes" id="UP000192907">
    <property type="component" value="Unassembled WGS sequence"/>
</dbReference>
<reference evidence="2" key="1">
    <citation type="submission" date="2017-04" db="EMBL/GenBank/DDBJ databases">
        <authorList>
            <person name="Varghese N."/>
            <person name="Submissions S."/>
        </authorList>
    </citation>
    <scope>NUCLEOTIDE SEQUENCE [LARGE SCALE GENOMIC DNA]</scope>
    <source>
        <strain evidence="2">RKEM611</strain>
    </source>
</reference>
<dbReference type="AlphaFoldDB" id="A0A1Y6BTE2"/>
<feature type="non-terminal residue" evidence="1">
    <location>
        <position position="1"/>
    </location>
</feature>
<evidence type="ECO:0000313" key="2">
    <source>
        <dbReference type="Proteomes" id="UP000192907"/>
    </source>
</evidence>
<proteinExistence type="predicted"/>
<protein>
    <submittedName>
        <fullName evidence="1">Uncharacterized protein</fullName>
    </submittedName>
</protein>
<organism evidence="1 2">
    <name type="scientific">Pseudobacteriovorax antillogorgiicola</name>
    <dbReference type="NCBI Taxonomy" id="1513793"/>
    <lineage>
        <taxon>Bacteria</taxon>
        <taxon>Pseudomonadati</taxon>
        <taxon>Bdellovibrionota</taxon>
        <taxon>Oligoflexia</taxon>
        <taxon>Oligoflexales</taxon>
        <taxon>Pseudobacteriovoracaceae</taxon>
        <taxon>Pseudobacteriovorax</taxon>
    </lineage>
</organism>